<accession>A0ABW6DAZ5</accession>
<comment type="caution">
    <text evidence="1">The sequence shown here is derived from an EMBL/GenBank/DDBJ whole genome shotgun (WGS) entry which is preliminary data.</text>
</comment>
<keyword evidence="2" id="KW-1185">Reference proteome</keyword>
<organism evidence="1 2">
    <name type="scientific">Aquirufa avitistagni</name>
    <dbReference type="NCBI Taxonomy" id="3104728"/>
    <lineage>
        <taxon>Bacteria</taxon>
        <taxon>Pseudomonadati</taxon>
        <taxon>Bacteroidota</taxon>
        <taxon>Cytophagia</taxon>
        <taxon>Cytophagales</taxon>
        <taxon>Flectobacillaceae</taxon>
        <taxon>Aquirufa</taxon>
    </lineage>
</organism>
<dbReference type="EMBL" id="JBBKXZ010000001">
    <property type="protein sequence ID" value="MFD3394086.1"/>
    <property type="molecule type" value="Genomic_DNA"/>
</dbReference>
<reference evidence="1 2" key="1">
    <citation type="submission" date="2024-03" db="EMBL/GenBank/DDBJ databases">
        <title>Aquirufa genome sequencing.</title>
        <authorList>
            <person name="Pitt A."/>
            <person name="Hahn M.W."/>
        </authorList>
    </citation>
    <scope>NUCLEOTIDE SEQUENCE [LARGE SCALE GENOMIC DNA]</scope>
    <source>
        <strain evidence="1 2">OSTEICH-129V</strain>
    </source>
</reference>
<sequence>MTKILKNSFVLFFVFWLLLGQTGFAWKSATCIFTGSVSYGWGNQVSCCAKSKPVTRDVVSRASCCTYDQFQVKLSAEQQLKFVDFDFVATVPSGNMSTMFGAFTHSEPSLFLEESDFSPPASVKRAFIQVYLI</sequence>
<proteinExistence type="predicted"/>
<gene>
    <name evidence="1" type="ORF">U0R10_05590</name>
</gene>
<dbReference type="Proteomes" id="UP001598138">
    <property type="component" value="Unassembled WGS sequence"/>
</dbReference>
<evidence type="ECO:0000313" key="1">
    <source>
        <dbReference type="EMBL" id="MFD3394086.1"/>
    </source>
</evidence>
<name>A0ABW6DAZ5_9BACT</name>
<protein>
    <submittedName>
        <fullName evidence="1">Uncharacterized protein</fullName>
    </submittedName>
</protein>
<evidence type="ECO:0000313" key="2">
    <source>
        <dbReference type="Proteomes" id="UP001598138"/>
    </source>
</evidence>
<dbReference type="RefSeq" id="WP_377982961.1">
    <property type="nucleotide sequence ID" value="NZ_JBBKXZ010000001.1"/>
</dbReference>